<keyword evidence="1 3" id="KW-0963">Cytoplasm</keyword>
<comment type="similarity">
    <text evidence="3">Belongs to the RimP family.</text>
</comment>
<dbReference type="InterPro" id="IPR035956">
    <property type="entry name" value="RimP_N_sf"/>
</dbReference>
<sequence length="196" mass="20996">MVLMAFPEVEELKELIRPVTDARGLDIEAVRTVKAGKKSQVVVALAADEAPTLDQLEEVSGELSELFDAAEAAGTVNFGAGYTLEVTTPGVDLPLTQPRHWRRNRGRRVKLGGDIYRVGPLDDAEENVALISPAAKKSDEPGVRVAPISDVSGAVVEIEFNAAPEAEVELSNMSFADVEGRAEQSGAEAEVRKDDK</sequence>
<dbReference type="NCBIfam" id="NF000930">
    <property type="entry name" value="PRK00092.2-2"/>
    <property type="match status" value="1"/>
</dbReference>
<evidence type="ECO:0000259" key="4">
    <source>
        <dbReference type="Pfam" id="PF02576"/>
    </source>
</evidence>
<dbReference type="HAMAP" id="MF_01077">
    <property type="entry name" value="RimP"/>
    <property type="match status" value="1"/>
</dbReference>
<gene>
    <name evidence="3" type="primary">rimP</name>
    <name evidence="5" type="ORF">HMPREF0291_11387</name>
</gene>
<dbReference type="GO" id="GO:0000028">
    <property type="term" value="P:ribosomal small subunit assembly"/>
    <property type="evidence" value="ECO:0007669"/>
    <property type="project" value="TreeGrafter"/>
</dbReference>
<comment type="function">
    <text evidence="3">Required for maturation of 30S ribosomal subunits.</text>
</comment>
<dbReference type="GO" id="GO:0006412">
    <property type="term" value="P:translation"/>
    <property type="evidence" value="ECO:0007669"/>
    <property type="project" value="TreeGrafter"/>
</dbReference>
<accession>D7WF51</accession>
<evidence type="ECO:0000313" key="6">
    <source>
        <dbReference type="Proteomes" id="UP000004208"/>
    </source>
</evidence>
<dbReference type="SUPFAM" id="SSF75420">
    <property type="entry name" value="YhbC-like, N-terminal domain"/>
    <property type="match status" value="1"/>
</dbReference>
<dbReference type="PANTHER" id="PTHR33867">
    <property type="entry name" value="RIBOSOME MATURATION FACTOR RIMP"/>
    <property type="match status" value="1"/>
</dbReference>
<dbReference type="eggNOG" id="COG0779">
    <property type="taxonomic scope" value="Bacteria"/>
</dbReference>
<dbReference type="Gene3D" id="3.30.300.70">
    <property type="entry name" value="RimP-like superfamily, N-terminal"/>
    <property type="match status" value="1"/>
</dbReference>
<dbReference type="AlphaFoldDB" id="D7WF51"/>
<evidence type="ECO:0000256" key="2">
    <source>
        <dbReference type="ARBA" id="ARBA00022517"/>
    </source>
</evidence>
<dbReference type="STRING" id="585529.HMPREF0291_11387"/>
<dbReference type="EMBL" id="ACLJ02000003">
    <property type="protein sequence ID" value="EFK53730.1"/>
    <property type="molecule type" value="Genomic_DNA"/>
</dbReference>
<protein>
    <recommendedName>
        <fullName evidence="3">Ribosome maturation factor RimP</fullName>
    </recommendedName>
</protein>
<organism evidence="5 6">
    <name type="scientific">Corynebacterium genitalium ATCC 33030</name>
    <dbReference type="NCBI Taxonomy" id="585529"/>
    <lineage>
        <taxon>Bacteria</taxon>
        <taxon>Bacillati</taxon>
        <taxon>Actinomycetota</taxon>
        <taxon>Actinomycetes</taxon>
        <taxon>Mycobacteriales</taxon>
        <taxon>Corynebacteriaceae</taxon>
        <taxon>Corynebacterium</taxon>
    </lineage>
</organism>
<keyword evidence="6" id="KW-1185">Reference proteome</keyword>
<reference evidence="5" key="1">
    <citation type="submission" date="2010-06" db="EMBL/GenBank/DDBJ databases">
        <authorList>
            <person name="Muzny D."/>
            <person name="Qin X."/>
            <person name="Buhay C."/>
            <person name="Dugan-Rocha S."/>
            <person name="Ding Y."/>
            <person name="Chen G."/>
            <person name="Hawes A."/>
            <person name="Holder M."/>
            <person name="Jhangiani S."/>
            <person name="Johnson A."/>
            <person name="Khan Z."/>
            <person name="Li Z."/>
            <person name="Liu W."/>
            <person name="Liu X."/>
            <person name="Perez L."/>
            <person name="Shen H."/>
            <person name="Wang Q."/>
            <person name="Watt J."/>
            <person name="Xi L."/>
            <person name="Xin Y."/>
            <person name="Zhou J."/>
            <person name="Deng J."/>
            <person name="Jiang H."/>
            <person name="Liu Y."/>
            <person name="Qu J."/>
            <person name="Song X.-Z."/>
            <person name="Zhang L."/>
            <person name="Villasana D."/>
            <person name="Johnson A."/>
            <person name="Liu J."/>
            <person name="Liyanage D."/>
            <person name="Lorensuhewa L."/>
            <person name="Robinson T."/>
            <person name="Song A."/>
            <person name="Song B.-B."/>
            <person name="Dinh H."/>
            <person name="Thornton R."/>
            <person name="Coyle M."/>
            <person name="Francisco L."/>
            <person name="Jackson L."/>
            <person name="Javaid M."/>
            <person name="Korchina V."/>
            <person name="Kovar C."/>
            <person name="Mata R."/>
            <person name="Mathew T."/>
            <person name="Ngo R."/>
            <person name="Nguyen L."/>
            <person name="Nguyen N."/>
            <person name="Okwuonu G."/>
            <person name="Ongeri F."/>
            <person name="Pham C."/>
            <person name="Simmons D."/>
            <person name="Wilczek-Boney K."/>
            <person name="Hale W."/>
            <person name="Jakkamsetti A."/>
            <person name="Pham P."/>
            <person name="Ruth R."/>
            <person name="San Lucas F."/>
            <person name="Warren J."/>
            <person name="Zhang J."/>
            <person name="Zhao Z."/>
            <person name="Zhou C."/>
            <person name="Zhu D."/>
            <person name="Lee S."/>
            <person name="Bess C."/>
            <person name="Blankenburg K."/>
            <person name="Forbes L."/>
            <person name="Fu Q."/>
            <person name="Gubbala S."/>
            <person name="Hirani K."/>
            <person name="Jayaseelan J.C."/>
            <person name="Lara F."/>
            <person name="Munidasa M."/>
            <person name="Palculict T."/>
            <person name="Patil S."/>
            <person name="Pu L.-L."/>
            <person name="Saada N."/>
            <person name="Tang L."/>
            <person name="Weissenberger G."/>
            <person name="Zhu Y."/>
            <person name="Hemphill L."/>
            <person name="Shang Y."/>
            <person name="Youmans B."/>
            <person name="Ayvaz T."/>
            <person name="Ross M."/>
            <person name="Santibanez J."/>
            <person name="Aqrawi P."/>
            <person name="Gross S."/>
            <person name="Joshi V."/>
            <person name="Fowler G."/>
            <person name="Nazareth L."/>
            <person name="Reid J."/>
            <person name="Worley K."/>
            <person name="Petrosino J."/>
            <person name="Highlander S."/>
            <person name="Gibbs R."/>
        </authorList>
    </citation>
    <scope>NUCLEOTIDE SEQUENCE [LARGE SCALE GENOMIC DNA]</scope>
    <source>
        <strain evidence="5">ATCC 33030</strain>
    </source>
</reference>
<dbReference type="HOGENOM" id="CLU_070525_3_0_11"/>
<name>D7WF51_9CORY</name>
<evidence type="ECO:0000256" key="3">
    <source>
        <dbReference type="HAMAP-Rule" id="MF_01077"/>
    </source>
</evidence>
<dbReference type="GO" id="GO:0005829">
    <property type="term" value="C:cytosol"/>
    <property type="evidence" value="ECO:0007669"/>
    <property type="project" value="TreeGrafter"/>
</dbReference>
<dbReference type="PANTHER" id="PTHR33867:SF1">
    <property type="entry name" value="RIBOSOME MATURATION FACTOR RIMP"/>
    <property type="match status" value="1"/>
</dbReference>
<comment type="subcellular location">
    <subcellularLocation>
        <location evidence="3">Cytoplasm</location>
    </subcellularLocation>
</comment>
<dbReference type="Pfam" id="PF02576">
    <property type="entry name" value="RimP_N"/>
    <property type="match status" value="1"/>
</dbReference>
<comment type="caution">
    <text evidence="5">The sequence shown here is derived from an EMBL/GenBank/DDBJ whole genome shotgun (WGS) entry which is preliminary data.</text>
</comment>
<dbReference type="Proteomes" id="UP000004208">
    <property type="component" value="Unassembled WGS sequence"/>
</dbReference>
<proteinExistence type="inferred from homology"/>
<dbReference type="InterPro" id="IPR003728">
    <property type="entry name" value="Ribosome_maturation_RimP"/>
</dbReference>
<feature type="domain" description="Ribosome maturation factor RimP N-terminal" evidence="4">
    <location>
        <begin position="15"/>
        <end position="92"/>
    </location>
</feature>
<evidence type="ECO:0000313" key="5">
    <source>
        <dbReference type="EMBL" id="EFK53730.1"/>
    </source>
</evidence>
<evidence type="ECO:0000256" key="1">
    <source>
        <dbReference type="ARBA" id="ARBA00022490"/>
    </source>
</evidence>
<keyword evidence="2 3" id="KW-0690">Ribosome biogenesis</keyword>
<dbReference type="InterPro" id="IPR028989">
    <property type="entry name" value="RimP_N"/>
</dbReference>